<protein>
    <submittedName>
        <fullName evidence="1">Uncharacterized protein</fullName>
    </submittedName>
</protein>
<dbReference type="RefSeq" id="WP_006980472.1">
    <property type="nucleotide sequence ID" value="NZ_ABVL01000008.1"/>
</dbReference>
<reference evidence="1 2" key="1">
    <citation type="journal article" date="2011" name="J. Bacteriol.">
        <title>Genome sequence of Chthoniobacter flavus Ellin428, an aerobic heterotrophic soil bacterium.</title>
        <authorList>
            <person name="Kant R."/>
            <person name="van Passel M.W."/>
            <person name="Palva A."/>
            <person name="Lucas S."/>
            <person name="Lapidus A."/>
            <person name="Glavina Del Rio T."/>
            <person name="Dalin E."/>
            <person name="Tice H."/>
            <person name="Bruce D."/>
            <person name="Goodwin L."/>
            <person name="Pitluck S."/>
            <person name="Larimer F.W."/>
            <person name="Land M.L."/>
            <person name="Hauser L."/>
            <person name="Sangwan P."/>
            <person name="de Vos W.M."/>
            <person name="Janssen P.H."/>
            <person name="Smidt H."/>
        </authorList>
    </citation>
    <scope>NUCLEOTIDE SEQUENCE [LARGE SCALE GENOMIC DNA]</scope>
    <source>
        <strain evidence="1 2">Ellin428</strain>
    </source>
</reference>
<dbReference type="Proteomes" id="UP000005824">
    <property type="component" value="Unassembled WGS sequence"/>
</dbReference>
<dbReference type="AlphaFoldDB" id="B4D2M2"/>
<keyword evidence="2" id="KW-1185">Reference proteome</keyword>
<evidence type="ECO:0000313" key="2">
    <source>
        <dbReference type="Proteomes" id="UP000005824"/>
    </source>
</evidence>
<proteinExistence type="predicted"/>
<dbReference type="STRING" id="497964.CfE428DRAFT_3147"/>
<dbReference type="eggNOG" id="ENOG502ZRBX">
    <property type="taxonomic scope" value="Bacteria"/>
</dbReference>
<accession>B4D2M2</accession>
<name>B4D2M2_9BACT</name>
<dbReference type="InParanoid" id="B4D2M2"/>
<evidence type="ECO:0000313" key="1">
    <source>
        <dbReference type="EMBL" id="EDY19462.1"/>
    </source>
</evidence>
<dbReference type="EMBL" id="ABVL01000008">
    <property type="protein sequence ID" value="EDY19462.1"/>
    <property type="molecule type" value="Genomic_DNA"/>
</dbReference>
<gene>
    <name evidence="1" type="ORF">CfE428DRAFT_3147</name>
</gene>
<sequence length="198" mass="22135">MPEPKLPDSLLQTLQDSLEKKDSGLPLATAQDLARISYGFAYIVLPDLVYRSFEEFLKSWHDSWPMGWMLCDFGCSKENVRTTIEQKAAFKTTTAPFGPNCDGYFVQFPPPPPYPILSEEEFQALIASKQRPRLAPYFAAVIHDRTSGDRNYFTLGQSPAGGTTFRTVTEEGENCNLGPGPEPDLAKFYQHIVDFAVG</sequence>
<organism evidence="1 2">
    <name type="scientific">Chthoniobacter flavus Ellin428</name>
    <dbReference type="NCBI Taxonomy" id="497964"/>
    <lineage>
        <taxon>Bacteria</taxon>
        <taxon>Pseudomonadati</taxon>
        <taxon>Verrucomicrobiota</taxon>
        <taxon>Spartobacteria</taxon>
        <taxon>Chthoniobacterales</taxon>
        <taxon>Chthoniobacteraceae</taxon>
        <taxon>Chthoniobacter</taxon>
    </lineage>
</organism>
<comment type="caution">
    <text evidence="1">The sequence shown here is derived from an EMBL/GenBank/DDBJ whole genome shotgun (WGS) entry which is preliminary data.</text>
</comment>